<dbReference type="Pfam" id="PF00581">
    <property type="entry name" value="Rhodanese"/>
    <property type="match status" value="1"/>
</dbReference>
<evidence type="ECO:0000256" key="1">
    <source>
        <dbReference type="HAMAP-Rule" id="MF_00469"/>
    </source>
</evidence>
<dbReference type="Gene3D" id="3.40.250.10">
    <property type="entry name" value="Rhodanese-like domain"/>
    <property type="match status" value="1"/>
</dbReference>
<dbReference type="InterPro" id="IPR040503">
    <property type="entry name" value="TRHO_N"/>
</dbReference>
<accession>A0ABQ6HEM0</accession>
<comment type="similarity">
    <text evidence="1">Belongs to the TrhO family.</text>
</comment>
<dbReference type="PANTHER" id="PTHR43268:SF3">
    <property type="entry name" value="RHODANESE-LIKE DOMAIN-CONTAINING PROTEIN 7-RELATED"/>
    <property type="match status" value="1"/>
</dbReference>
<dbReference type="EMBL" id="BSSV01000006">
    <property type="protein sequence ID" value="GLX86565.1"/>
    <property type="molecule type" value="Genomic_DNA"/>
</dbReference>
<proteinExistence type="inferred from homology"/>
<feature type="compositionally biased region" description="Basic residues" evidence="2">
    <location>
        <begin position="309"/>
        <end position="318"/>
    </location>
</feature>
<dbReference type="PROSITE" id="PS50206">
    <property type="entry name" value="RHODANESE_3"/>
    <property type="match status" value="1"/>
</dbReference>
<evidence type="ECO:0000259" key="3">
    <source>
        <dbReference type="PROSITE" id="PS50206"/>
    </source>
</evidence>
<dbReference type="Proteomes" id="UP001157134">
    <property type="component" value="Unassembled WGS sequence"/>
</dbReference>
<evidence type="ECO:0000256" key="2">
    <source>
        <dbReference type="SAM" id="MobiDB-lite"/>
    </source>
</evidence>
<feature type="domain" description="Rhodanese" evidence="3">
    <location>
        <begin position="123"/>
        <end position="217"/>
    </location>
</feature>
<reference evidence="4 5" key="1">
    <citation type="submission" date="2023-03" db="EMBL/GenBank/DDBJ databases">
        <title>Thalassotalea loyana LMG 22536T draft genome sequence.</title>
        <authorList>
            <person name="Sawabe T."/>
        </authorList>
    </citation>
    <scope>NUCLEOTIDE SEQUENCE [LARGE SCALE GENOMIC DNA]</scope>
    <source>
        <strain evidence="4 5">LMG 22536</strain>
    </source>
</reference>
<comment type="caution">
    <text evidence="4">The sequence shown here is derived from an EMBL/GenBank/DDBJ whole genome shotgun (WGS) entry which is preliminary data.</text>
</comment>
<comment type="function">
    <text evidence="1">Catalyzes oxygen-dependent 5-hydroxyuridine (ho5U) modification at position 34 in tRNAs.</text>
</comment>
<dbReference type="HAMAP" id="MF_00469">
    <property type="entry name" value="TrhO"/>
    <property type="match status" value="1"/>
</dbReference>
<dbReference type="CDD" id="cd01518">
    <property type="entry name" value="RHOD_YceA"/>
    <property type="match status" value="1"/>
</dbReference>
<evidence type="ECO:0000313" key="4">
    <source>
        <dbReference type="EMBL" id="GLX86565.1"/>
    </source>
</evidence>
<organism evidence="4 5">
    <name type="scientific">Thalassotalea loyana</name>
    <dbReference type="NCBI Taxonomy" id="280483"/>
    <lineage>
        <taxon>Bacteria</taxon>
        <taxon>Pseudomonadati</taxon>
        <taxon>Pseudomonadota</taxon>
        <taxon>Gammaproteobacteria</taxon>
        <taxon>Alteromonadales</taxon>
        <taxon>Colwelliaceae</taxon>
        <taxon>Thalassotalea</taxon>
    </lineage>
</organism>
<dbReference type="NCBIfam" id="NF001136">
    <property type="entry name" value="PRK00142.1-4"/>
    <property type="match status" value="1"/>
</dbReference>
<sequence length="327" mass="37603">MSNYVICAMYKFVALEDYQEIRDPLLKTMESLNICGTLLLAKEGINGTIAGSRESVDALVAYLKQDERFAGLSYKESYSEEKPFKRCKVKLKKEIVTMGVEGIDPRHVVGTYVQPKDWNALISDPDVVLVDTRNDYEVDIGTFEYAVDPKTKTFREFPDYVKDHMDPKKQKKVAMFCTGGIRCEKSTAYMKEQGFEEVYHLEGGILKYLEEVPEEESLWKGECFVFDDRVTVDHQLNAGKYDQCHACRMPILEEDKQRKEYQKGVSCHHCIDSVTDEQRARYAEREKQMELAKKRGESHIGSDAAAVIAKRKQTKKAKIQSQQEQNK</sequence>
<evidence type="ECO:0000313" key="5">
    <source>
        <dbReference type="Proteomes" id="UP001157134"/>
    </source>
</evidence>
<name>A0ABQ6HEM0_9GAMM</name>
<keyword evidence="1" id="KW-0819">tRNA processing</keyword>
<feature type="region of interest" description="Disordered" evidence="2">
    <location>
        <begin position="308"/>
        <end position="327"/>
    </location>
</feature>
<dbReference type="Pfam" id="PF17773">
    <property type="entry name" value="UPF0176_N"/>
    <property type="match status" value="1"/>
</dbReference>
<keyword evidence="1" id="KW-0560">Oxidoreductase</keyword>
<dbReference type="Gene3D" id="3.30.70.100">
    <property type="match status" value="1"/>
</dbReference>
<dbReference type="EC" id="1.14.-.-" evidence="1"/>
<dbReference type="SUPFAM" id="SSF52821">
    <property type="entry name" value="Rhodanese/Cell cycle control phosphatase"/>
    <property type="match status" value="1"/>
</dbReference>
<comment type="catalytic activity">
    <reaction evidence="1">
        <text>uridine(34) in tRNA + AH2 + O2 = 5-hydroxyuridine(34) in tRNA + A + H2O</text>
        <dbReference type="Rhea" id="RHEA:64224"/>
        <dbReference type="Rhea" id="RHEA-COMP:11727"/>
        <dbReference type="Rhea" id="RHEA-COMP:13381"/>
        <dbReference type="ChEBI" id="CHEBI:13193"/>
        <dbReference type="ChEBI" id="CHEBI:15377"/>
        <dbReference type="ChEBI" id="CHEBI:15379"/>
        <dbReference type="ChEBI" id="CHEBI:17499"/>
        <dbReference type="ChEBI" id="CHEBI:65315"/>
        <dbReference type="ChEBI" id="CHEBI:136877"/>
    </reaction>
</comment>
<protein>
    <recommendedName>
        <fullName evidence="1">tRNA uridine(34) hydroxylase</fullName>
        <ecNumber evidence="1">1.14.-.-</ecNumber>
    </recommendedName>
    <alternativeName>
        <fullName evidence="1">tRNA hydroxylation protein O</fullName>
    </alternativeName>
</protein>
<dbReference type="RefSeq" id="WP_284299715.1">
    <property type="nucleotide sequence ID" value="NZ_BSSV01000006.1"/>
</dbReference>
<dbReference type="InterPro" id="IPR020936">
    <property type="entry name" value="TrhO"/>
</dbReference>
<gene>
    <name evidence="1" type="primary">trhO</name>
    <name evidence="4" type="ORF">tloyanaT_28180</name>
</gene>
<keyword evidence="5" id="KW-1185">Reference proteome</keyword>
<dbReference type="InterPro" id="IPR001763">
    <property type="entry name" value="Rhodanese-like_dom"/>
</dbReference>
<dbReference type="SMART" id="SM00450">
    <property type="entry name" value="RHOD"/>
    <property type="match status" value="1"/>
</dbReference>
<dbReference type="PANTHER" id="PTHR43268">
    <property type="entry name" value="THIOSULFATE SULFURTRANSFERASE/RHODANESE-LIKE DOMAIN-CONTAINING PROTEIN 2"/>
    <property type="match status" value="1"/>
</dbReference>
<dbReference type="InterPro" id="IPR036873">
    <property type="entry name" value="Rhodanese-like_dom_sf"/>
</dbReference>